<sequence length="784" mass="87550">MRPSLLSRLLITRSTLLSDPLPFLPSLLAYTPPRTSEQSKMPTPVTAPAERQPLVGKKSPARLKKEDAIRRKLQTYQQVRALSEGFMPTTPQIIAHAHAFLRSGVLDPRSRRLSSQGRTFIRDFRAWVEAATQLLEEKNGNNEIQELIWHTALSDVDVDTSVGSSSVGAKVTGAKDAAKASKALGQLATLIYGNPEFRKLLSDASVLARDIFADAASQAAGLASSAADTVRPSKSDLDAIDKPASESATNDKKDDGDDDNVDETTVKVPKSTADAYKKGKGKAKKARDDVEEYLRSKFPKQRQDAVINRLKKMVLDIQKSPEYTDSIDFLLELLKKYSQKLKETGNEAVDSASSAETNSHFDIALQKAHAILLNFAQGNDGATVKDAAKKVVDDVSSDDELSEFFDDIGDYLQRLLRKEGYVMSDAADHEAHDLYERGQKLATKEQYKHDMDNLLEEVTSFFDSIRTDKTSRRVVELGVKCWEDVAMNKHGRPVFKKRVWRDLVDVVLPKLISSVKYVPVPRIEFQDANVDLVVENLIFESDNFLPHKIFIDDRNMMEMINAYTVTSKYRHTTNIKIRNFSLFAKDVAFYVKKKTGLIKLEDKGFLDIFMDGDGVSAEITLESDSTDDDLDYEYFHVDKVDVTIHKFKYAVHGAEHALLATILQPFVSSFIKTAVSTLLEKYIAQEFERLDRQIRLFSERIKAATVANNGQASPEAWIRAVFGPLTGGGGGGQKGQYAVNLGSETLLPGVRPPGSLGEEVWRRDLELEEEAARKVTWRTNIFDV</sequence>
<feature type="domain" description="HAM1-like C-terminal" evidence="2">
    <location>
        <begin position="642"/>
        <end position="707"/>
    </location>
</feature>
<evidence type="ECO:0000313" key="5">
    <source>
        <dbReference type="Proteomes" id="UP000033140"/>
    </source>
</evidence>
<comment type="caution">
    <text evidence="4">The sequence shown here is derived from an EMBL/GenBank/DDBJ whole genome shotgun (WGS) entry which is preliminary data.</text>
</comment>
<dbReference type="Pfam" id="PF19343">
    <property type="entry name" value="HAM1_N"/>
    <property type="match status" value="1"/>
</dbReference>
<dbReference type="AlphaFoldDB" id="A0A0E9N8Y4"/>
<feature type="domain" description="HAM1-like N-terminal" evidence="3">
    <location>
        <begin position="261"/>
        <end position="627"/>
    </location>
</feature>
<dbReference type="Proteomes" id="UP000033140">
    <property type="component" value="Unassembled WGS sequence"/>
</dbReference>
<accession>A0A0E9N8Y4</accession>
<protein>
    <submittedName>
        <fullName evidence="4">Uncharacterized protein</fullName>
    </submittedName>
</protein>
<organism evidence="4 5">
    <name type="scientific">Saitoella complicata (strain BCRC 22490 / CBS 7301 / JCM 7358 / NBRC 10748 / NRRL Y-17804)</name>
    <dbReference type="NCBI Taxonomy" id="698492"/>
    <lineage>
        <taxon>Eukaryota</taxon>
        <taxon>Fungi</taxon>
        <taxon>Dikarya</taxon>
        <taxon>Ascomycota</taxon>
        <taxon>Taphrinomycotina</taxon>
        <taxon>Taphrinomycotina incertae sedis</taxon>
        <taxon>Saitoella</taxon>
    </lineage>
</organism>
<reference evidence="4 5" key="1">
    <citation type="journal article" date="2011" name="J. Gen. Appl. Microbiol.">
        <title>Draft genome sequencing of the enigmatic yeast Saitoella complicata.</title>
        <authorList>
            <person name="Nishida H."/>
            <person name="Hamamoto M."/>
            <person name="Sugiyama J."/>
        </authorList>
    </citation>
    <scope>NUCLEOTIDE SEQUENCE [LARGE SCALE GENOMIC DNA]</scope>
    <source>
        <strain evidence="4 5">NRRL Y-17804</strain>
    </source>
</reference>
<dbReference type="PANTHER" id="PTHR31138:SF4">
    <property type="entry name" value="DUF5923 DOMAIN-CONTAINING PROTEIN"/>
    <property type="match status" value="1"/>
</dbReference>
<dbReference type="EMBL" id="BACD03000003">
    <property type="protein sequence ID" value="GAO46263.1"/>
    <property type="molecule type" value="Genomic_DNA"/>
</dbReference>
<gene>
    <name evidence="4" type="ORF">G7K_0497-t1</name>
</gene>
<feature type="compositionally biased region" description="Basic and acidic residues" evidence="1">
    <location>
        <begin position="231"/>
        <end position="255"/>
    </location>
</feature>
<proteinExistence type="predicted"/>
<feature type="region of interest" description="Disordered" evidence="1">
    <location>
        <begin position="223"/>
        <end position="282"/>
    </location>
</feature>
<dbReference type="PANTHER" id="PTHR31138">
    <property type="entry name" value="CHROMOSOME 19, WHOLE GENOME SHOTGUN SEQUENCE"/>
    <property type="match status" value="1"/>
</dbReference>
<reference evidence="4 5" key="2">
    <citation type="journal article" date="2014" name="J. Gen. Appl. Microbiol.">
        <title>The early diverging ascomycetous budding yeast Saitoella complicata has three histone deacetylases belonging to the Clr6, Hos2, and Rpd3 lineages.</title>
        <authorList>
            <person name="Nishida H."/>
            <person name="Matsumoto T."/>
            <person name="Kondo S."/>
            <person name="Hamamoto M."/>
            <person name="Yoshikawa H."/>
        </authorList>
    </citation>
    <scope>NUCLEOTIDE SEQUENCE [LARGE SCALE GENOMIC DNA]</scope>
    <source>
        <strain evidence="4 5">NRRL Y-17804</strain>
    </source>
</reference>
<dbReference type="InterPro" id="IPR045967">
    <property type="entry name" value="HAM1-like_N"/>
</dbReference>
<dbReference type="STRING" id="698492.A0A0E9N8Y4"/>
<dbReference type="GO" id="GO:0008289">
    <property type="term" value="F:lipid binding"/>
    <property type="evidence" value="ECO:0007669"/>
    <property type="project" value="InterPro"/>
</dbReference>
<evidence type="ECO:0000259" key="2">
    <source>
        <dbReference type="Pfam" id="PF14613"/>
    </source>
</evidence>
<dbReference type="InterPro" id="IPR017943">
    <property type="entry name" value="Bactericidal_perm-incr_a/b_dom"/>
</dbReference>
<reference evidence="4 5" key="3">
    <citation type="journal article" date="2015" name="Genome Announc.">
        <title>Draft Genome Sequence of the Archiascomycetous Yeast Saitoella complicata.</title>
        <authorList>
            <person name="Yamauchi K."/>
            <person name="Kondo S."/>
            <person name="Hamamoto M."/>
            <person name="Takahashi Y."/>
            <person name="Ogura Y."/>
            <person name="Hayashi T."/>
            <person name="Nishida H."/>
        </authorList>
    </citation>
    <scope>NUCLEOTIDE SEQUENCE [LARGE SCALE GENOMIC DNA]</scope>
    <source>
        <strain evidence="4 5">NRRL Y-17804</strain>
    </source>
</reference>
<dbReference type="OMA" id="AYHTWAA"/>
<name>A0A0E9N8Y4_SAICN</name>
<dbReference type="Gene3D" id="3.15.10.10">
    <property type="entry name" value="Bactericidal permeability-increasing protein, domain 1"/>
    <property type="match status" value="1"/>
</dbReference>
<keyword evidence="5" id="KW-1185">Reference proteome</keyword>
<feature type="region of interest" description="Disordered" evidence="1">
    <location>
        <begin position="33"/>
        <end position="62"/>
    </location>
</feature>
<evidence type="ECO:0000256" key="1">
    <source>
        <dbReference type="SAM" id="MobiDB-lite"/>
    </source>
</evidence>
<dbReference type="InterPro" id="IPR027842">
    <property type="entry name" value="HAM1-like_C"/>
</dbReference>
<dbReference type="SUPFAM" id="SSF55394">
    <property type="entry name" value="Bactericidal permeability-increasing protein, BPI"/>
    <property type="match status" value="1"/>
</dbReference>
<evidence type="ECO:0000313" key="4">
    <source>
        <dbReference type="EMBL" id="GAO46263.1"/>
    </source>
</evidence>
<dbReference type="Pfam" id="PF14613">
    <property type="entry name" value="HAM1_C"/>
    <property type="match status" value="1"/>
</dbReference>
<evidence type="ECO:0000259" key="3">
    <source>
        <dbReference type="Pfam" id="PF19343"/>
    </source>
</evidence>